<dbReference type="Proteomes" id="UP000538817">
    <property type="component" value="Unassembled WGS sequence"/>
</dbReference>
<dbReference type="InterPro" id="IPR001806">
    <property type="entry name" value="Small_GTPase"/>
</dbReference>
<evidence type="ECO:0000256" key="2">
    <source>
        <dbReference type="ARBA" id="ARBA00023134"/>
    </source>
</evidence>
<proteinExistence type="predicted"/>
<dbReference type="AlphaFoldDB" id="A0A7K7A689"/>
<keyword evidence="1" id="KW-0547">Nucleotide-binding</keyword>
<dbReference type="Gene3D" id="3.40.50.300">
    <property type="entry name" value="P-loop containing nucleotide triphosphate hydrolases"/>
    <property type="match status" value="1"/>
</dbReference>
<gene>
    <name evidence="4" type="primary">Rasef</name>
    <name evidence="4" type="ORF">NOTPEN_R14340</name>
</gene>
<protein>
    <submittedName>
        <fullName evidence="4">RASEF protein</fullName>
    </submittedName>
</protein>
<feature type="non-terminal residue" evidence="4">
    <location>
        <position position="1"/>
    </location>
</feature>
<evidence type="ECO:0000313" key="4">
    <source>
        <dbReference type="EMBL" id="NWX91685.1"/>
    </source>
</evidence>
<organism evidence="4 5">
    <name type="scientific">Nothoprocta pentlandii</name>
    <dbReference type="NCBI Taxonomy" id="2585814"/>
    <lineage>
        <taxon>Eukaryota</taxon>
        <taxon>Metazoa</taxon>
        <taxon>Chordata</taxon>
        <taxon>Craniata</taxon>
        <taxon>Vertebrata</taxon>
        <taxon>Euteleostomi</taxon>
        <taxon>Archelosauria</taxon>
        <taxon>Archosauria</taxon>
        <taxon>Dinosauria</taxon>
        <taxon>Saurischia</taxon>
        <taxon>Theropoda</taxon>
        <taxon>Coelurosauria</taxon>
        <taxon>Aves</taxon>
        <taxon>Palaeognathae</taxon>
        <taxon>Tinamiformes</taxon>
        <taxon>Tinamidae</taxon>
        <taxon>Nothoprocta</taxon>
    </lineage>
</organism>
<dbReference type="InterPro" id="IPR027417">
    <property type="entry name" value="P-loop_NTPase"/>
</dbReference>
<dbReference type="GO" id="GO:0005525">
    <property type="term" value="F:GTP binding"/>
    <property type="evidence" value="ECO:0007669"/>
    <property type="project" value="UniProtKB-KW"/>
</dbReference>
<comment type="caution">
    <text evidence="4">The sequence shown here is derived from an EMBL/GenBank/DDBJ whole genome shotgun (WGS) entry which is preliminary data.</text>
</comment>
<dbReference type="InterPro" id="IPR050227">
    <property type="entry name" value="Rab"/>
</dbReference>
<evidence type="ECO:0000256" key="3">
    <source>
        <dbReference type="SAM" id="MobiDB-lite"/>
    </source>
</evidence>
<dbReference type="Pfam" id="PF00071">
    <property type="entry name" value="Ras"/>
    <property type="match status" value="1"/>
</dbReference>
<dbReference type="SMART" id="SM00175">
    <property type="entry name" value="RAB"/>
    <property type="match status" value="1"/>
</dbReference>
<dbReference type="SUPFAM" id="SSF52540">
    <property type="entry name" value="P-loop containing nucleoside triphosphate hydrolases"/>
    <property type="match status" value="1"/>
</dbReference>
<evidence type="ECO:0000313" key="5">
    <source>
        <dbReference type="Proteomes" id="UP000538817"/>
    </source>
</evidence>
<evidence type="ECO:0000256" key="1">
    <source>
        <dbReference type="ARBA" id="ARBA00022741"/>
    </source>
</evidence>
<feature type="compositionally biased region" description="Basic and acidic residues" evidence="3">
    <location>
        <begin position="1"/>
        <end position="11"/>
    </location>
</feature>
<feature type="region of interest" description="Disordered" evidence="3">
    <location>
        <begin position="1"/>
        <end position="31"/>
    </location>
</feature>
<accession>A0A7K7A689</accession>
<dbReference type="GO" id="GO:0003924">
    <property type="term" value="F:GTPase activity"/>
    <property type="evidence" value="ECO:0007669"/>
    <property type="project" value="InterPro"/>
</dbReference>
<dbReference type="EMBL" id="VZSG01000875">
    <property type="protein sequence ID" value="NWX91685.1"/>
    <property type="molecule type" value="Genomic_DNA"/>
</dbReference>
<sequence>LGHSRAGEVRAPRGSGCRAGPGSGCSSAQAPCSPVQRRPVARFRSIARSYFRKAHGILLLYDISNQSSFLGVRQWIEDIKAGAGTSVSQAHSALFCETSAKDGTNVVEAVLHLAR</sequence>
<reference evidence="4 5" key="1">
    <citation type="submission" date="2019-09" db="EMBL/GenBank/DDBJ databases">
        <title>Bird 10,000 Genomes (B10K) Project - Family phase.</title>
        <authorList>
            <person name="Zhang G."/>
        </authorList>
    </citation>
    <scope>NUCLEOTIDE SEQUENCE [LARGE SCALE GENOMIC DNA]</scope>
    <source>
        <strain evidence="4">B10K-MSB-04</strain>
    </source>
</reference>
<dbReference type="PANTHER" id="PTHR47977">
    <property type="entry name" value="RAS-RELATED PROTEIN RAB"/>
    <property type="match status" value="1"/>
</dbReference>
<keyword evidence="5" id="KW-1185">Reference proteome</keyword>
<dbReference type="PROSITE" id="PS51419">
    <property type="entry name" value="RAB"/>
    <property type="match status" value="1"/>
</dbReference>
<keyword evidence="2" id="KW-0342">GTP-binding</keyword>
<name>A0A7K7A689_9AVES</name>
<feature type="non-terminal residue" evidence="4">
    <location>
        <position position="115"/>
    </location>
</feature>